<accession>A0A4C1X918</accession>
<feature type="region of interest" description="Disordered" evidence="1">
    <location>
        <begin position="1"/>
        <end position="21"/>
    </location>
</feature>
<comment type="caution">
    <text evidence="3">The sequence shown here is derived from an EMBL/GenBank/DDBJ whole genome shotgun (WGS) entry which is preliminary data.</text>
</comment>
<dbReference type="Proteomes" id="UP000299102">
    <property type="component" value="Unassembled WGS sequence"/>
</dbReference>
<keyword evidence="4" id="KW-1185">Reference proteome</keyword>
<dbReference type="AlphaFoldDB" id="A0A4C1X918"/>
<name>A0A4C1X918_EUMVA</name>
<evidence type="ECO:0000256" key="1">
    <source>
        <dbReference type="SAM" id="MobiDB-lite"/>
    </source>
</evidence>
<dbReference type="InterPro" id="IPR029526">
    <property type="entry name" value="PGBD"/>
</dbReference>
<dbReference type="EMBL" id="BGZK01000743">
    <property type="protein sequence ID" value="GBP58727.1"/>
    <property type="molecule type" value="Genomic_DNA"/>
</dbReference>
<evidence type="ECO:0000313" key="4">
    <source>
        <dbReference type="Proteomes" id="UP000299102"/>
    </source>
</evidence>
<dbReference type="OrthoDB" id="75807at2759"/>
<gene>
    <name evidence="3" type="ORF">EVAR_35506_1</name>
</gene>
<feature type="domain" description="PiggyBac transposable element-derived protein" evidence="2">
    <location>
        <begin position="68"/>
        <end position="137"/>
    </location>
</feature>
<protein>
    <recommendedName>
        <fullName evidence="2">PiggyBac transposable element-derived protein domain-containing protein</fullName>
    </recommendedName>
</protein>
<organism evidence="3 4">
    <name type="scientific">Eumeta variegata</name>
    <name type="common">Bagworm moth</name>
    <name type="synonym">Eumeta japonica</name>
    <dbReference type="NCBI Taxonomy" id="151549"/>
    <lineage>
        <taxon>Eukaryota</taxon>
        <taxon>Metazoa</taxon>
        <taxon>Ecdysozoa</taxon>
        <taxon>Arthropoda</taxon>
        <taxon>Hexapoda</taxon>
        <taxon>Insecta</taxon>
        <taxon>Pterygota</taxon>
        <taxon>Neoptera</taxon>
        <taxon>Endopterygota</taxon>
        <taxon>Lepidoptera</taxon>
        <taxon>Glossata</taxon>
        <taxon>Ditrysia</taxon>
        <taxon>Tineoidea</taxon>
        <taxon>Psychidae</taxon>
        <taxon>Oiketicinae</taxon>
        <taxon>Eumeta</taxon>
    </lineage>
</organism>
<dbReference type="Pfam" id="PF13843">
    <property type="entry name" value="DDE_Tnp_1_7"/>
    <property type="match status" value="1"/>
</dbReference>
<sequence>MQLEKNFLSTPLVRGDDKKDAKGKKRVYDNIDDKKGVNDSHNENIVDYFYDECDERVEAGGGSVKTRYLKCRGFDCLDTVCFTRKNIPEDVKTMKKKNEKGKIIAHHSSDVMVLAWKDAKIISMISTFHDNSPYKRSQYACESITRLWGH</sequence>
<reference evidence="3 4" key="1">
    <citation type="journal article" date="2019" name="Commun. Biol.">
        <title>The bagworm genome reveals a unique fibroin gene that provides high tensile strength.</title>
        <authorList>
            <person name="Kono N."/>
            <person name="Nakamura H."/>
            <person name="Ohtoshi R."/>
            <person name="Tomita M."/>
            <person name="Numata K."/>
            <person name="Arakawa K."/>
        </authorList>
    </citation>
    <scope>NUCLEOTIDE SEQUENCE [LARGE SCALE GENOMIC DNA]</scope>
</reference>
<evidence type="ECO:0000313" key="3">
    <source>
        <dbReference type="EMBL" id="GBP58727.1"/>
    </source>
</evidence>
<proteinExistence type="predicted"/>
<evidence type="ECO:0000259" key="2">
    <source>
        <dbReference type="Pfam" id="PF13843"/>
    </source>
</evidence>